<evidence type="ECO:0000313" key="3">
    <source>
        <dbReference type="Proteomes" id="UP000887013"/>
    </source>
</evidence>
<keyword evidence="1" id="KW-0812">Transmembrane</keyword>
<keyword evidence="1" id="KW-1133">Transmembrane helix</keyword>
<keyword evidence="3" id="KW-1185">Reference proteome</keyword>
<evidence type="ECO:0000313" key="2">
    <source>
        <dbReference type="EMBL" id="GFT30739.1"/>
    </source>
</evidence>
<accession>A0A8X6TNT5</accession>
<protein>
    <submittedName>
        <fullName evidence="2">Uncharacterized protein</fullName>
    </submittedName>
</protein>
<reference evidence="2" key="1">
    <citation type="submission" date="2020-08" db="EMBL/GenBank/DDBJ databases">
        <title>Multicomponent nature underlies the extraordinary mechanical properties of spider dragline silk.</title>
        <authorList>
            <person name="Kono N."/>
            <person name="Nakamura H."/>
            <person name="Mori M."/>
            <person name="Yoshida Y."/>
            <person name="Ohtoshi R."/>
            <person name="Malay A.D."/>
            <person name="Moran D.A.P."/>
            <person name="Tomita M."/>
            <person name="Numata K."/>
            <person name="Arakawa K."/>
        </authorList>
    </citation>
    <scope>NUCLEOTIDE SEQUENCE</scope>
</reference>
<feature type="transmembrane region" description="Helical" evidence="1">
    <location>
        <begin position="75"/>
        <end position="98"/>
    </location>
</feature>
<evidence type="ECO:0000256" key="1">
    <source>
        <dbReference type="SAM" id="Phobius"/>
    </source>
</evidence>
<keyword evidence="1" id="KW-0472">Membrane</keyword>
<sequence>MVSQVCLTGLRSDHLFDEENKEIYALWSFTRNIRSNLGEMAWIIVLVNEISNGMLKSHKREHMDAKDTTRKLDLLVMAIFFLLALVLCSTSILILHFVTCCLHLDGGGGCSCNLKRGCDPDMAANFFLEPKLNF</sequence>
<name>A0A8X6TNT5_NEPPI</name>
<proteinExistence type="predicted"/>
<dbReference type="AlphaFoldDB" id="A0A8X6TNT5"/>
<dbReference type="Proteomes" id="UP000887013">
    <property type="component" value="Unassembled WGS sequence"/>
</dbReference>
<gene>
    <name evidence="2" type="ORF">NPIL_458851</name>
</gene>
<organism evidence="2 3">
    <name type="scientific">Nephila pilipes</name>
    <name type="common">Giant wood spider</name>
    <name type="synonym">Nephila maculata</name>
    <dbReference type="NCBI Taxonomy" id="299642"/>
    <lineage>
        <taxon>Eukaryota</taxon>
        <taxon>Metazoa</taxon>
        <taxon>Ecdysozoa</taxon>
        <taxon>Arthropoda</taxon>
        <taxon>Chelicerata</taxon>
        <taxon>Arachnida</taxon>
        <taxon>Araneae</taxon>
        <taxon>Araneomorphae</taxon>
        <taxon>Entelegynae</taxon>
        <taxon>Araneoidea</taxon>
        <taxon>Nephilidae</taxon>
        <taxon>Nephila</taxon>
    </lineage>
</organism>
<comment type="caution">
    <text evidence="2">The sequence shown here is derived from an EMBL/GenBank/DDBJ whole genome shotgun (WGS) entry which is preliminary data.</text>
</comment>
<dbReference type="EMBL" id="BMAW01107756">
    <property type="protein sequence ID" value="GFT30739.1"/>
    <property type="molecule type" value="Genomic_DNA"/>
</dbReference>